<feature type="binding site" evidence="3">
    <location>
        <position position="471"/>
    </location>
    <ligand>
        <name>L-glutamate</name>
        <dbReference type="ChEBI" id="CHEBI:29985"/>
    </ligand>
</feature>
<comment type="similarity">
    <text evidence="1">Belongs to the gamma-glutamyltransferase family.</text>
</comment>
<evidence type="ECO:0000313" key="4">
    <source>
        <dbReference type="EMBL" id="KAJ1093522.1"/>
    </source>
</evidence>
<feature type="binding site" evidence="3">
    <location>
        <begin position="406"/>
        <end position="408"/>
    </location>
    <ligand>
        <name>L-glutamate</name>
        <dbReference type="ChEBI" id="CHEBI:29985"/>
    </ligand>
</feature>
<protein>
    <recommendedName>
        <fullName evidence="6">Gamma-glutamyltransferase 5</fullName>
    </recommendedName>
</protein>
<name>A0AAV7LPQ0_PLEWA</name>
<dbReference type="GO" id="GO:0036374">
    <property type="term" value="F:glutathione hydrolase activity"/>
    <property type="evidence" value="ECO:0007669"/>
    <property type="project" value="InterPro"/>
</dbReference>
<sequence>MAISRSWFCCLVLLTLGIVAGVVVLLVILARQPAPPCPGGFQHAAVAADAPVCSDIGRAILEQGGSAVDGAIASLLCCSVMNPQSMGLGGGVIFTIYNASTGAVEVINARETVPKNVSPSLLNNCVNKGYFLYPGPHWIGVPGELRGYEVAHKRHGKLPWRTLFEPTIRLATEGFPVPAVLNSFLNHSMLKPFFLNTSICQVFCKDGDVLRKGDILKLPALAETLRLVAEGGADAFYKGPLAQKIVEDDRRAGGTMTLDDLKNFQVEIVPALNVSLGKYTLYSPPPPAAGPILSFILNILKGYNFSPDSVKGTSAKVETYHRIIEALKFANGQKSKILDPRFTNLKEDIDTLVSDSFADFARSRIDDSGNHNLSYYNISQPARDGPGTSHLSVIAKDGSAVSVTSTINYVFGSTVYSPQTGIIFNNELADFCNLFPRRRISEGERPTSAMTPSILISNDKKSVISIGGAGGDMITSATALAIINKLWFGHSLEKAISTPTVYVSRGNELYSEYDLVKDQNGFEDTKRGLEAKGHRFLKRPFFLNVVQAVAKEGTCVYAESDKRKRSRAAGY</sequence>
<dbReference type="AlphaFoldDB" id="A0AAV7LPQ0"/>
<comment type="caution">
    <text evidence="4">The sequence shown here is derived from an EMBL/GenBank/DDBJ whole genome shotgun (WGS) entry which is preliminary data.</text>
</comment>
<dbReference type="InterPro" id="IPR055262">
    <property type="entry name" value="GGT_CS"/>
</dbReference>
<evidence type="ECO:0000313" key="5">
    <source>
        <dbReference type="Proteomes" id="UP001066276"/>
    </source>
</evidence>
<dbReference type="InterPro" id="IPR029055">
    <property type="entry name" value="Ntn_hydrolases_N"/>
</dbReference>
<dbReference type="PANTHER" id="PTHR45027:SF2">
    <property type="entry name" value="GAMMA-GLUTAMYLTRANSFERASE 5"/>
    <property type="match status" value="1"/>
</dbReference>
<keyword evidence="5" id="KW-1185">Reference proteome</keyword>
<evidence type="ECO:0000256" key="3">
    <source>
        <dbReference type="PIRSR" id="PIRSR600101-2"/>
    </source>
</evidence>
<organism evidence="4 5">
    <name type="scientific">Pleurodeles waltl</name>
    <name type="common">Iberian ribbed newt</name>
    <dbReference type="NCBI Taxonomy" id="8319"/>
    <lineage>
        <taxon>Eukaryota</taxon>
        <taxon>Metazoa</taxon>
        <taxon>Chordata</taxon>
        <taxon>Craniata</taxon>
        <taxon>Vertebrata</taxon>
        <taxon>Euteleostomi</taxon>
        <taxon>Amphibia</taxon>
        <taxon>Batrachia</taxon>
        <taxon>Caudata</taxon>
        <taxon>Salamandroidea</taxon>
        <taxon>Salamandridae</taxon>
        <taxon>Pleurodelinae</taxon>
        <taxon>Pleurodeles</taxon>
    </lineage>
</organism>
<dbReference type="InterPro" id="IPR043138">
    <property type="entry name" value="GGT_lsub"/>
</dbReference>
<gene>
    <name evidence="4" type="ORF">NDU88_006622</name>
</gene>
<evidence type="ECO:0008006" key="6">
    <source>
        <dbReference type="Google" id="ProtNLM"/>
    </source>
</evidence>
<accession>A0AAV7LPQ0</accession>
<dbReference type="EMBL" id="JANPWB010000015">
    <property type="protein sequence ID" value="KAJ1093522.1"/>
    <property type="molecule type" value="Genomic_DNA"/>
</dbReference>
<dbReference type="InterPro" id="IPR000101">
    <property type="entry name" value="GGT_peptidase"/>
</dbReference>
<dbReference type="Proteomes" id="UP001066276">
    <property type="component" value="Chromosome 11"/>
</dbReference>
<reference evidence="4" key="1">
    <citation type="journal article" date="2022" name="bioRxiv">
        <title>Sequencing and chromosome-scale assembly of the giantPleurodeles waltlgenome.</title>
        <authorList>
            <person name="Brown T."/>
            <person name="Elewa A."/>
            <person name="Iarovenko S."/>
            <person name="Subramanian E."/>
            <person name="Araus A.J."/>
            <person name="Petzold A."/>
            <person name="Susuki M."/>
            <person name="Suzuki K.-i.T."/>
            <person name="Hayashi T."/>
            <person name="Toyoda A."/>
            <person name="Oliveira C."/>
            <person name="Osipova E."/>
            <person name="Leigh N.D."/>
            <person name="Simon A."/>
            <person name="Yun M.H."/>
        </authorList>
    </citation>
    <scope>NUCLEOTIDE SEQUENCE</scope>
    <source>
        <strain evidence="4">20211129_DDA</strain>
        <tissue evidence="4">Liver</tissue>
    </source>
</reference>
<dbReference type="Gene3D" id="1.10.246.130">
    <property type="match status" value="1"/>
</dbReference>
<feature type="binding site" evidence="3">
    <location>
        <position position="110"/>
    </location>
    <ligand>
        <name>L-glutamate</name>
        <dbReference type="ChEBI" id="CHEBI:29985"/>
    </ligand>
</feature>
<dbReference type="Gene3D" id="3.60.20.40">
    <property type="match status" value="1"/>
</dbReference>
<feature type="binding site" evidence="3">
    <location>
        <position position="430"/>
    </location>
    <ligand>
        <name>L-glutamate</name>
        <dbReference type="ChEBI" id="CHEBI:29985"/>
    </ligand>
</feature>
<dbReference type="PROSITE" id="PS00462">
    <property type="entry name" value="G_GLU_TRANSPEPTIDASE"/>
    <property type="match status" value="1"/>
</dbReference>
<evidence type="ECO:0000256" key="1">
    <source>
        <dbReference type="ARBA" id="ARBA00009381"/>
    </source>
</evidence>
<dbReference type="PANTHER" id="PTHR45027">
    <property type="entry name" value="PUTATIVE GLUTATHIONE HYDROLASE LIGHT CHAIN"/>
    <property type="match status" value="1"/>
</dbReference>
<dbReference type="SUPFAM" id="SSF56235">
    <property type="entry name" value="N-terminal nucleophile aminohydrolases (Ntn hydrolases)"/>
    <property type="match status" value="1"/>
</dbReference>
<feature type="active site" description="Nucleophile" evidence="2">
    <location>
        <position position="388"/>
    </location>
</feature>
<dbReference type="FunFam" id="1.10.246.130:FF:000002">
    <property type="entry name" value="glutathione hydrolase 1 proenzyme"/>
    <property type="match status" value="1"/>
</dbReference>
<dbReference type="GO" id="GO:0006751">
    <property type="term" value="P:glutathione catabolic process"/>
    <property type="evidence" value="ECO:0007669"/>
    <property type="project" value="InterPro"/>
</dbReference>
<dbReference type="InterPro" id="IPR043137">
    <property type="entry name" value="GGT_ssub_C"/>
</dbReference>
<dbReference type="PRINTS" id="PR01210">
    <property type="entry name" value="GGTRANSPTASE"/>
</dbReference>
<dbReference type="Pfam" id="PF01019">
    <property type="entry name" value="G_glu_transpept"/>
    <property type="match status" value="1"/>
</dbReference>
<evidence type="ECO:0000256" key="2">
    <source>
        <dbReference type="PIRSR" id="PIRSR600101-1"/>
    </source>
</evidence>
<proteinExistence type="inferred from homology"/>